<comment type="similarity">
    <text evidence="1">Belongs to the ClpS family.</text>
</comment>
<gene>
    <name evidence="1 3" type="primary">clpS</name>
    <name evidence="3" type="ORF">J0P97_12335</name>
</gene>
<dbReference type="HAMAP" id="MF_00302">
    <property type="entry name" value="ClpS"/>
    <property type="match status" value="1"/>
</dbReference>
<accession>A0ABS5XWD3</accession>
<sequence length="99" mass="11119">MRTTVATIPLDEIDLNEATSISGPWQTVVWNDPVNLMSYVTHVFRTYFGYTRERAEHLMLAVHHDGHAVVAEGAREQMELHVQAMHDFGLWATVRGGGA</sequence>
<organism evidence="3 4">
    <name type="scientific">Microbacterium flavum</name>
    <dbReference type="NCBI Taxonomy" id="415216"/>
    <lineage>
        <taxon>Bacteria</taxon>
        <taxon>Bacillati</taxon>
        <taxon>Actinomycetota</taxon>
        <taxon>Actinomycetes</taxon>
        <taxon>Micrococcales</taxon>
        <taxon>Microbacteriaceae</taxon>
        <taxon>Microbacterium</taxon>
    </lineage>
</organism>
<feature type="domain" description="Adaptor protein ClpS core" evidence="2">
    <location>
        <begin position="24"/>
        <end position="93"/>
    </location>
</feature>
<dbReference type="Pfam" id="PF02617">
    <property type="entry name" value="ClpS"/>
    <property type="match status" value="1"/>
</dbReference>
<dbReference type="EMBL" id="JAFLHG010000011">
    <property type="protein sequence ID" value="MBT8798855.1"/>
    <property type="molecule type" value="Genomic_DNA"/>
</dbReference>
<dbReference type="InterPro" id="IPR014719">
    <property type="entry name" value="Ribosomal_bL12_C/ClpS-like"/>
</dbReference>
<evidence type="ECO:0000313" key="3">
    <source>
        <dbReference type="EMBL" id="MBT8798855.1"/>
    </source>
</evidence>
<dbReference type="Proteomes" id="UP000740605">
    <property type="component" value="Unassembled WGS sequence"/>
</dbReference>
<dbReference type="InterPro" id="IPR003769">
    <property type="entry name" value="ClpS_core"/>
</dbReference>
<keyword evidence="3" id="KW-0645">Protease</keyword>
<comment type="subunit">
    <text evidence="1">Binds to the N-terminal domain of the chaperone ClpA.</text>
</comment>
<name>A0ABS5XWD3_9MICO</name>
<comment type="function">
    <text evidence="1">Involved in the modulation of the specificity of the ClpAP-mediated ATP-dependent protein degradation.</text>
</comment>
<dbReference type="Gene3D" id="3.30.1390.10">
    <property type="match status" value="1"/>
</dbReference>
<evidence type="ECO:0000256" key="1">
    <source>
        <dbReference type="HAMAP-Rule" id="MF_00302"/>
    </source>
</evidence>
<comment type="caution">
    <text evidence="3">The sequence shown here is derived from an EMBL/GenBank/DDBJ whole genome shotgun (WGS) entry which is preliminary data.</text>
</comment>
<dbReference type="InterPro" id="IPR022935">
    <property type="entry name" value="ClpS"/>
</dbReference>
<dbReference type="NCBIfam" id="NF000668">
    <property type="entry name" value="PRK00033.1-1"/>
    <property type="match status" value="1"/>
</dbReference>
<dbReference type="GO" id="GO:0006508">
    <property type="term" value="P:proteolysis"/>
    <property type="evidence" value="ECO:0007669"/>
    <property type="project" value="UniProtKB-KW"/>
</dbReference>
<keyword evidence="3" id="KW-0378">Hydrolase</keyword>
<dbReference type="GO" id="GO:0008233">
    <property type="term" value="F:peptidase activity"/>
    <property type="evidence" value="ECO:0007669"/>
    <property type="project" value="UniProtKB-KW"/>
</dbReference>
<evidence type="ECO:0000313" key="4">
    <source>
        <dbReference type="Proteomes" id="UP000740605"/>
    </source>
</evidence>
<dbReference type="SUPFAM" id="SSF54736">
    <property type="entry name" value="ClpS-like"/>
    <property type="match status" value="1"/>
</dbReference>
<reference evidence="3 4" key="1">
    <citation type="submission" date="2021-03" db="EMBL/GenBank/DDBJ databases">
        <title>Microbacterium pauli sp. nov., isolated from microfiltered milk.</title>
        <authorList>
            <person name="Bellassi P."/>
            <person name="Fontana A."/>
            <person name="Callegari M.L."/>
            <person name="Lorenzo M."/>
            <person name="Cappa F."/>
        </authorList>
    </citation>
    <scope>NUCLEOTIDE SEQUENCE [LARGE SCALE GENOMIC DNA]</scope>
    <source>
        <strain evidence="3 4">DSM 18909</strain>
    </source>
</reference>
<proteinExistence type="inferred from homology"/>
<evidence type="ECO:0000259" key="2">
    <source>
        <dbReference type="Pfam" id="PF02617"/>
    </source>
</evidence>
<dbReference type="RefSeq" id="WP_215488081.1">
    <property type="nucleotide sequence ID" value="NZ_BAAAPJ010000004.1"/>
</dbReference>
<keyword evidence="4" id="KW-1185">Reference proteome</keyword>
<protein>
    <recommendedName>
        <fullName evidence="1">ATP-dependent Clp protease adapter protein ClpS</fullName>
    </recommendedName>
</protein>